<gene>
    <name evidence="8" type="primary">chrA</name>
    <name evidence="8" type="ORF">FJK96_05430</name>
</gene>
<evidence type="ECO:0000256" key="1">
    <source>
        <dbReference type="ARBA" id="ARBA00004651"/>
    </source>
</evidence>
<dbReference type="EMBL" id="CP041150">
    <property type="protein sequence ID" value="QDF73309.1"/>
    <property type="molecule type" value="Genomic_DNA"/>
</dbReference>
<dbReference type="InterPro" id="IPR014047">
    <property type="entry name" value="Chr_Tranpt_l_chain"/>
</dbReference>
<evidence type="ECO:0000256" key="6">
    <source>
        <dbReference type="ARBA" id="ARBA00023136"/>
    </source>
</evidence>
<feature type="transmembrane region" description="Helical" evidence="7">
    <location>
        <begin position="127"/>
        <end position="146"/>
    </location>
</feature>
<evidence type="ECO:0000313" key="9">
    <source>
        <dbReference type="Proteomes" id="UP000317728"/>
    </source>
</evidence>
<feature type="transmembrane region" description="Helical" evidence="7">
    <location>
        <begin position="175"/>
        <end position="191"/>
    </location>
</feature>
<dbReference type="PIRSF" id="PIRSF004810">
    <property type="entry name" value="ChrA"/>
    <property type="match status" value="1"/>
</dbReference>
<dbReference type="PANTHER" id="PTHR33567">
    <property type="entry name" value="CHROMATE ION TRANSPORTER (EUROFUNG)"/>
    <property type="match status" value="1"/>
</dbReference>
<feature type="transmembrane region" description="Helical" evidence="7">
    <location>
        <begin position="229"/>
        <end position="247"/>
    </location>
</feature>
<keyword evidence="5 7" id="KW-1133">Transmembrane helix</keyword>
<reference evidence="8 9" key="1">
    <citation type="submission" date="2019-06" db="EMBL/GenBank/DDBJ databases">
        <title>Whole geneome sequnce of Mycobacteroides chelonae M77 isolated from bovine milk from Meghalaya, India.</title>
        <authorList>
            <person name="Vise E."/>
            <person name="Das S."/>
            <person name="Garg A."/>
            <person name="Ghatak S."/>
            <person name="Shakuntala I."/>
            <person name="Milton A.A.P."/>
            <person name="Karam A."/>
            <person name="Sanjukta R."/>
            <person name="Puro K."/>
            <person name="Sen A."/>
        </authorList>
    </citation>
    <scope>NUCLEOTIDE SEQUENCE [LARGE SCALE GENOMIC DNA]</scope>
    <source>
        <strain evidence="8 9">M77</strain>
    </source>
</reference>
<evidence type="ECO:0000256" key="7">
    <source>
        <dbReference type="SAM" id="Phobius"/>
    </source>
</evidence>
<dbReference type="NCBIfam" id="TIGR00937">
    <property type="entry name" value="2A51"/>
    <property type="match status" value="1"/>
</dbReference>
<comment type="subcellular location">
    <subcellularLocation>
        <location evidence="1">Cell membrane</location>
        <topology evidence="1">Multi-pass membrane protein</topology>
    </subcellularLocation>
</comment>
<evidence type="ECO:0000256" key="2">
    <source>
        <dbReference type="ARBA" id="ARBA00005262"/>
    </source>
</evidence>
<dbReference type="Proteomes" id="UP000317728">
    <property type="component" value="Chromosome"/>
</dbReference>
<protein>
    <submittedName>
        <fullName evidence="8">Chromate efflux transporter</fullName>
    </submittedName>
</protein>
<organism evidence="8 9">
    <name type="scientific">Mycobacteroides chelonae</name>
    <name type="common">Mycobacterium chelonae</name>
    <dbReference type="NCBI Taxonomy" id="1774"/>
    <lineage>
        <taxon>Bacteria</taxon>
        <taxon>Bacillati</taxon>
        <taxon>Actinomycetota</taxon>
        <taxon>Actinomycetes</taxon>
        <taxon>Mycobacteriales</taxon>
        <taxon>Mycobacteriaceae</taxon>
        <taxon>Mycobacteroides</taxon>
    </lineage>
</organism>
<dbReference type="AlphaFoldDB" id="A0AB73U8F0"/>
<evidence type="ECO:0000313" key="8">
    <source>
        <dbReference type="EMBL" id="QDF73309.1"/>
    </source>
</evidence>
<dbReference type="InterPro" id="IPR003370">
    <property type="entry name" value="Chromate_transpt"/>
</dbReference>
<feature type="transmembrane region" description="Helical" evidence="7">
    <location>
        <begin position="93"/>
        <end position="115"/>
    </location>
</feature>
<feature type="transmembrane region" description="Helical" evidence="7">
    <location>
        <begin position="153"/>
        <end position="169"/>
    </location>
</feature>
<dbReference type="GO" id="GO:0015109">
    <property type="term" value="F:chromate transmembrane transporter activity"/>
    <property type="evidence" value="ECO:0007669"/>
    <property type="project" value="InterPro"/>
</dbReference>
<evidence type="ECO:0000256" key="3">
    <source>
        <dbReference type="ARBA" id="ARBA00022475"/>
    </source>
</evidence>
<dbReference type="GO" id="GO:0005886">
    <property type="term" value="C:plasma membrane"/>
    <property type="evidence" value="ECO:0007669"/>
    <property type="project" value="UniProtKB-SubCell"/>
</dbReference>
<keyword evidence="3" id="KW-1003">Cell membrane</keyword>
<sequence length="393" mass="40945">MDEPGTSAAEQHGDRPRGTVWEVAGVFLHLGIIGFGGPAAHIALMRQELVRRRGWVSDERFVDLMGATNLIPGPNSTELAIHLGFERARWRGLVTAGVCFIVPAALMVTALAWAYVRYGQTPAVQGLLYGVVPVVIGIIAHALLALLRTVIKGFGLALQAVAALAAYLAGVNELIILAAGAALAVAAHLAGRARGGRMHSFVAAPLAAAGHPLFVDPTGGQLAQLFTTMLKIGAVLYGSGYVLLAFLRGDFVERLGWITQQQLLDAVSIGQVTPGPVFTTATFIGYLIAGPLGALLATIAIFLPSFVFVGLLTRLTGKLRSLPWTSALLDGLNTTALALMAGVTWQLGCAAIIDPLTAALTVATALAVWKTKLNTAWYIAAGAAIGLAHAALT</sequence>
<evidence type="ECO:0000256" key="4">
    <source>
        <dbReference type="ARBA" id="ARBA00022692"/>
    </source>
</evidence>
<comment type="similarity">
    <text evidence="2">Belongs to the chromate ion transporter (CHR) (TC 2.A.51) family.</text>
</comment>
<keyword evidence="4 7" id="KW-0812">Transmembrane</keyword>
<feature type="transmembrane region" description="Helical" evidence="7">
    <location>
        <begin position="20"/>
        <end position="44"/>
    </location>
</feature>
<evidence type="ECO:0000256" key="5">
    <source>
        <dbReference type="ARBA" id="ARBA00022989"/>
    </source>
</evidence>
<name>A0AB73U8F0_MYCCH</name>
<feature type="transmembrane region" description="Helical" evidence="7">
    <location>
        <begin position="376"/>
        <end position="392"/>
    </location>
</feature>
<feature type="transmembrane region" description="Helical" evidence="7">
    <location>
        <begin position="283"/>
        <end position="312"/>
    </location>
</feature>
<accession>A0AB73U8F0</accession>
<keyword evidence="6 7" id="KW-0472">Membrane</keyword>
<dbReference type="PANTHER" id="PTHR33567:SF3">
    <property type="entry name" value="CHROMATE ION TRANSPORTER (EUROFUNG)"/>
    <property type="match status" value="1"/>
</dbReference>
<dbReference type="Pfam" id="PF02417">
    <property type="entry name" value="Chromate_transp"/>
    <property type="match status" value="2"/>
</dbReference>
<proteinExistence type="inferred from homology"/>